<dbReference type="GeneID" id="69580353"/>
<dbReference type="EMBL" id="CDOE01000079">
    <property type="protein sequence ID" value="CEN40948.1"/>
    <property type="molecule type" value="Genomic_DNA"/>
</dbReference>
<sequence length="150" mass="17122">MKRIFILLLFLGCFFNCWGQENGISLGDKVEKPLFNSGFSGILVNSSQFLPKRVKTIGDIFYTFATDKENKVVFVSVSDEKFKIEGEKWIGKKVSELSKEYLIKKMSGWGFYVKINDTWRGLLSTKASNANDTYTDQDTIISVFQSVWAN</sequence>
<accession>A0A0B7HTV5</accession>
<evidence type="ECO:0000313" key="1">
    <source>
        <dbReference type="EMBL" id="CEN40948.1"/>
    </source>
</evidence>
<reference evidence="1 2" key="1">
    <citation type="submission" date="2015-01" db="EMBL/GenBank/DDBJ databases">
        <authorList>
            <person name="Xiang T."/>
            <person name="Song Y."/>
            <person name="Huang L."/>
            <person name="Wang B."/>
            <person name="Wu P."/>
        </authorList>
    </citation>
    <scope>NUCLEOTIDE SEQUENCE [LARGE SCALE GENOMIC DNA]</scope>
    <source>
        <strain evidence="1 2">Cc12</strain>
    </source>
</reference>
<proteinExistence type="predicted"/>
<gene>
    <name evidence="1" type="ORF">CCAN12_800001</name>
</gene>
<name>A0A0B7HTV5_9FLAO</name>
<dbReference type="AlphaFoldDB" id="A0A0B7HTV5"/>
<evidence type="ECO:0000313" key="2">
    <source>
        <dbReference type="Proteomes" id="UP000044026"/>
    </source>
</evidence>
<dbReference type="Proteomes" id="UP000044026">
    <property type="component" value="Unassembled WGS sequence"/>
</dbReference>
<dbReference type="RefSeq" id="WP_042001959.1">
    <property type="nucleotide sequence ID" value="NZ_CP022382.1"/>
</dbReference>
<organism evidence="1 2">
    <name type="scientific">Capnocytophaga canimorsus</name>
    <dbReference type="NCBI Taxonomy" id="28188"/>
    <lineage>
        <taxon>Bacteria</taxon>
        <taxon>Pseudomonadati</taxon>
        <taxon>Bacteroidota</taxon>
        <taxon>Flavobacteriia</taxon>
        <taxon>Flavobacteriales</taxon>
        <taxon>Flavobacteriaceae</taxon>
        <taxon>Capnocytophaga</taxon>
    </lineage>
</organism>
<protein>
    <submittedName>
        <fullName evidence="1">Uncharacterized protein</fullName>
    </submittedName>
</protein>